<dbReference type="InterPro" id="IPR011990">
    <property type="entry name" value="TPR-like_helical_dom_sf"/>
</dbReference>
<dbReference type="SUPFAM" id="SSF48452">
    <property type="entry name" value="TPR-like"/>
    <property type="match status" value="1"/>
</dbReference>
<dbReference type="AlphaFoldDB" id="S7PZG0"/>
<name>S7PZG0_GLOTA</name>
<accession>S7PZG0</accession>
<feature type="compositionally biased region" description="Basic and acidic residues" evidence="1">
    <location>
        <begin position="125"/>
        <end position="139"/>
    </location>
</feature>
<proteinExistence type="predicted"/>
<feature type="region of interest" description="Disordered" evidence="1">
    <location>
        <begin position="56"/>
        <end position="78"/>
    </location>
</feature>
<feature type="region of interest" description="Disordered" evidence="1">
    <location>
        <begin position="102"/>
        <end position="139"/>
    </location>
</feature>
<evidence type="ECO:0000313" key="3">
    <source>
        <dbReference type="Proteomes" id="UP000030669"/>
    </source>
</evidence>
<dbReference type="KEGG" id="gtr:GLOTRDRAFT_131923"/>
<dbReference type="eggNOG" id="ENOG502QRU3">
    <property type="taxonomic scope" value="Eukaryota"/>
</dbReference>
<dbReference type="RefSeq" id="XP_007868960.1">
    <property type="nucleotide sequence ID" value="XM_007870769.1"/>
</dbReference>
<evidence type="ECO:0000313" key="2">
    <source>
        <dbReference type="EMBL" id="EPQ52687.1"/>
    </source>
</evidence>
<dbReference type="OrthoDB" id="2803160at2759"/>
<dbReference type="STRING" id="670483.S7PZG0"/>
<dbReference type="GeneID" id="19302408"/>
<dbReference type="Proteomes" id="UP000030669">
    <property type="component" value="Unassembled WGS sequence"/>
</dbReference>
<dbReference type="Gene3D" id="1.25.40.10">
    <property type="entry name" value="Tetratricopeptide repeat domain"/>
    <property type="match status" value="1"/>
</dbReference>
<feature type="compositionally biased region" description="Polar residues" evidence="1">
    <location>
        <begin position="64"/>
        <end position="78"/>
    </location>
</feature>
<keyword evidence="3" id="KW-1185">Reference proteome</keyword>
<gene>
    <name evidence="2" type="ORF">GLOTRDRAFT_131923</name>
</gene>
<dbReference type="HOGENOM" id="CLU_776234_0_0_1"/>
<dbReference type="EMBL" id="KB469307">
    <property type="protein sequence ID" value="EPQ52687.1"/>
    <property type="molecule type" value="Genomic_DNA"/>
</dbReference>
<protein>
    <submittedName>
        <fullName evidence="2">Uncharacterized protein</fullName>
    </submittedName>
</protein>
<sequence length="357" mass="39195">MHPVSSNQHLTLIPIAARTTSRSADHLPTPASLTYAANLSSSFTLSSSTTDGSLAGSALFDQGKPSQESSGSNNTASSQQLKELYHAIAALEDRILHEEGGLGGDDGLTRDAPARGGGVVLKARTGKEPRDKDEEAKREKWRKVVQDRKLVASSLQNILEKYKIIWTHGFHKLLDSLRRTSWHSLVTLEHLQDFIYYAYTFHTDLLEERTLDAHRLSWLEALGDLARYRMVATDMAMKVPYAKGLPHPLTVNTVSQVSLDAPAPPPASKLQASICDKPAAHIDDSESPSIGLAAARTMDVEPEKGRWRGIAREWYATALTEKPVEGMLPRHMGLLCCEVGGEERGAAYHFVKGWVVP</sequence>
<evidence type="ECO:0000256" key="1">
    <source>
        <dbReference type="SAM" id="MobiDB-lite"/>
    </source>
</evidence>
<reference evidence="2 3" key="1">
    <citation type="journal article" date="2012" name="Science">
        <title>The Paleozoic origin of enzymatic lignin decomposition reconstructed from 31 fungal genomes.</title>
        <authorList>
            <person name="Floudas D."/>
            <person name="Binder M."/>
            <person name="Riley R."/>
            <person name="Barry K."/>
            <person name="Blanchette R.A."/>
            <person name="Henrissat B."/>
            <person name="Martinez A.T."/>
            <person name="Otillar R."/>
            <person name="Spatafora J.W."/>
            <person name="Yadav J.S."/>
            <person name="Aerts A."/>
            <person name="Benoit I."/>
            <person name="Boyd A."/>
            <person name="Carlson A."/>
            <person name="Copeland A."/>
            <person name="Coutinho P.M."/>
            <person name="de Vries R.P."/>
            <person name="Ferreira P."/>
            <person name="Findley K."/>
            <person name="Foster B."/>
            <person name="Gaskell J."/>
            <person name="Glotzer D."/>
            <person name="Gorecki P."/>
            <person name="Heitman J."/>
            <person name="Hesse C."/>
            <person name="Hori C."/>
            <person name="Igarashi K."/>
            <person name="Jurgens J.A."/>
            <person name="Kallen N."/>
            <person name="Kersten P."/>
            <person name="Kohler A."/>
            <person name="Kuees U."/>
            <person name="Kumar T.K.A."/>
            <person name="Kuo A."/>
            <person name="LaButti K."/>
            <person name="Larrondo L.F."/>
            <person name="Lindquist E."/>
            <person name="Ling A."/>
            <person name="Lombard V."/>
            <person name="Lucas S."/>
            <person name="Lundell T."/>
            <person name="Martin R."/>
            <person name="McLaughlin D.J."/>
            <person name="Morgenstern I."/>
            <person name="Morin E."/>
            <person name="Murat C."/>
            <person name="Nagy L.G."/>
            <person name="Nolan M."/>
            <person name="Ohm R.A."/>
            <person name="Patyshakuliyeva A."/>
            <person name="Rokas A."/>
            <person name="Ruiz-Duenas F.J."/>
            <person name="Sabat G."/>
            <person name="Salamov A."/>
            <person name="Samejima M."/>
            <person name="Schmutz J."/>
            <person name="Slot J.C."/>
            <person name="St John F."/>
            <person name="Stenlid J."/>
            <person name="Sun H."/>
            <person name="Sun S."/>
            <person name="Syed K."/>
            <person name="Tsang A."/>
            <person name="Wiebenga A."/>
            <person name="Young D."/>
            <person name="Pisabarro A."/>
            <person name="Eastwood D.C."/>
            <person name="Martin F."/>
            <person name="Cullen D."/>
            <person name="Grigoriev I.V."/>
            <person name="Hibbett D.S."/>
        </authorList>
    </citation>
    <scope>NUCLEOTIDE SEQUENCE [LARGE SCALE GENOMIC DNA]</scope>
    <source>
        <strain evidence="2 3">ATCC 11539</strain>
    </source>
</reference>
<organism evidence="2 3">
    <name type="scientific">Gloeophyllum trabeum (strain ATCC 11539 / FP-39264 / Madison 617)</name>
    <name type="common">Brown rot fungus</name>
    <dbReference type="NCBI Taxonomy" id="670483"/>
    <lineage>
        <taxon>Eukaryota</taxon>
        <taxon>Fungi</taxon>
        <taxon>Dikarya</taxon>
        <taxon>Basidiomycota</taxon>
        <taxon>Agaricomycotina</taxon>
        <taxon>Agaricomycetes</taxon>
        <taxon>Gloeophyllales</taxon>
        <taxon>Gloeophyllaceae</taxon>
        <taxon>Gloeophyllum</taxon>
    </lineage>
</organism>